<name>A0A552UGZ0_9SPHN</name>
<feature type="signal peptide" evidence="1">
    <location>
        <begin position="1"/>
        <end position="18"/>
    </location>
</feature>
<dbReference type="InterPro" id="IPR011059">
    <property type="entry name" value="Metal-dep_hydrolase_composite"/>
</dbReference>
<dbReference type="GO" id="GO:0016810">
    <property type="term" value="F:hydrolase activity, acting on carbon-nitrogen (but not peptide) bonds"/>
    <property type="evidence" value="ECO:0007669"/>
    <property type="project" value="InterPro"/>
</dbReference>
<dbReference type="PANTHER" id="PTHR43135:SF3">
    <property type="entry name" value="ALPHA-D-RIBOSE 1-METHYLPHOSPHONATE 5-TRIPHOSPHATE DIPHOSPHATASE"/>
    <property type="match status" value="1"/>
</dbReference>
<dbReference type="Gene3D" id="3.20.20.140">
    <property type="entry name" value="Metal-dependent hydrolases"/>
    <property type="match status" value="1"/>
</dbReference>
<evidence type="ECO:0000256" key="1">
    <source>
        <dbReference type="SAM" id="SignalP"/>
    </source>
</evidence>
<dbReference type="Proteomes" id="UP000317894">
    <property type="component" value="Unassembled WGS sequence"/>
</dbReference>
<dbReference type="AlphaFoldDB" id="A0A552UGZ0"/>
<dbReference type="Gene3D" id="2.30.40.10">
    <property type="entry name" value="Urease, subunit C, domain 1"/>
    <property type="match status" value="1"/>
</dbReference>
<dbReference type="InterPro" id="IPR032466">
    <property type="entry name" value="Metal_Hydrolase"/>
</dbReference>
<keyword evidence="3" id="KW-0378">Hydrolase</keyword>
<dbReference type="RefSeq" id="WP_143555037.1">
    <property type="nucleotide sequence ID" value="NZ_VJWA01000001.1"/>
</dbReference>
<feature type="domain" description="Amidohydrolase-related" evidence="2">
    <location>
        <begin position="75"/>
        <end position="441"/>
    </location>
</feature>
<sequence>MRVWMGLAAALIATAAQAADLKALVGGRLIDGNGGPPLANSVILVDGGRITAVGTVATLPVPAGAEVISTEGMDVLPGLWDMHVHLMLNGHADYVHWDKAYIQRWRNEIMPAGAAQLLLAGVTSARDLGGTLDDSIAVRDAVAAGRIPGPRLYVSGPFLQKKPYPGTEAFRWGIKDAADARAKVRQLKAAGVDIIKMVDQDELGEPTARALVDEAHKVGLKVVGHSHLPEEIRLGLRIGVDNFEHTGLGAAPRYPDDIMLLIEARAAEGRVRGSPLYWTPTISGLFNLNRLVANPEKLDDKCWTRGLKPDTIADIKASIAKPDALDYNQLTPKRKPTLDTKFAQLRKSGAILLIGTDSGIPMTFHCQSTWNELDVWVNKLGVPAMEAIQSATYWPAKFMGVEKTSGTVTPGRHADIIAVRGDVLETIALLQNVPFVMKGGVVYKRDGQPVEAALGAK</sequence>
<keyword evidence="4" id="KW-1185">Reference proteome</keyword>
<accession>A0A552UGZ0</accession>
<dbReference type="SUPFAM" id="SSF51338">
    <property type="entry name" value="Composite domain of metallo-dependent hydrolases"/>
    <property type="match status" value="1"/>
</dbReference>
<evidence type="ECO:0000259" key="2">
    <source>
        <dbReference type="Pfam" id="PF01979"/>
    </source>
</evidence>
<feature type="chain" id="PRO_5022082720" evidence="1">
    <location>
        <begin position="19"/>
        <end position="457"/>
    </location>
</feature>
<dbReference type="OrthoDB" id="9782972at2"/>
<protein>
    <submittedName>
        <fullName evidence="3">Amidohydrolase family protein</fullName>
    </submittedName>
</protein>
<organism evidence="3 4">
    <name type="scientific">Glacieibacterium frigidum</name>
    <dbReference type="NCBI Taxonomy" id="2593303"/>
    <lineage>
        <taxon>Bacteria</taxon>
        <taxon>Pseudomonadati</taxon>
        <taxon>Pseudomonadota</taxon>
        <taxon>Alphaproteobacteria</taxon>
        <taxon>Sphingomonadales</taxon>
        <taxon>Sphingosinicellaceae</taxon>
        <taxon>Glacieibacterium</taxon>
    </lineage>
</organism>
<reference evidence="3 4" key="1">
    <citation type="submission" date="2019-07" db="EMBL/GenBank/DDBJ databases">
        <title>Novel species isolated from glacier.</title>
        <authorList>
            <person name="Liu Q."/>
            <person name="Xin Y.-H."/>
        </authorList>
    </citation>
    <scope>NUCLEOTIDE SEQUENCE [LARGE SCALE GENOMIC DNA]</scope>
    <source>
        <strain evidence="3 4">LB1R16</strain>
    </source>
</reference>
<dbReference type="InterPro" id="IPR006680">
    <property type="entry name" value="Amidohydro-rel"/>
</dbReference>
<comment type="caution">
    <text evidence="3">The sequence shown here is derived from an EMBL/GenBank/DDBJ whole genome shotgun (WGS) entry which is preliminary data.</text>
</comment>
<evidence type="ECO:0000313" key="3">
    <source>
        <dbReference type="EMBL" id="TRW17492.1"/>
    </source>
</evidence>
<gene>
    <name evidence="3" type="ORF">FMM06_04860</name>
</gene>
<dbReference type="EMBL" id="VJWA01000001">
    <property type="protein sequence ID" value="TRW17492.1"/>
    <property type="molecule type" value="Genomic_DNA"/>
</dbReference>
<evidence type="ECO:0000313" key="4">
    <source>
        <dbReference type="Proteomes" id="UP000317894"/>
    </source>
</evidence>
<proteinExistence type="predicted"/>
<dbReference type="PANTHER" id="PTHR43135">
    <property type="entry name" value="ALPHA-D-RIBOSE 1-METHYLPHOSPHONATE 5-TRIPHOSPHATE DIPHOSPHATASE"/>
    <property type="match status" value="1"/>
</dbReference>
<keyword evidence="1" id="KW-0732">Signal</keyword>
<dbReference type="InterPro" id="IPR051781">
    <property type="entry name" value="Metallo-dep_Hydrolase"/>
</dbReference>
<dbReference type="SUPFAM" id="SSF51556">
    <property type="entry name" value="Metallo-dependent hydrolases"/>
    <property type="match status" value="1"/>
</dbReference>
<dbReference type="Pfam" id="PF01979">
    <property type="entry name" value="Amidohydro_1"/>
    <property type="match status" value="1"/>
</dbReference>